<dbReference type="KEGG" id="nre:BES08_22240"/>
<dbReference type="PANTHER" id="PTHR42905:SF5">
    <property type="entry name" value="CARBOXYVINYL-CARBOXYPHOSPHONATE PHOSPHORYLMUTASE, CHLOROPLASTIC"/>
    <property type="match status" value="1"/>
</dbReference>
<dbReference type="OrthoDB" id="9771433at2"/>
<dbReference type="Proteomes" id="UP000024329">
    <property type="component" value="Unassembled WGS sequence"/>
</dbReference>
<reference evidence="1" key="2">
    <citation type="submission" date="2016-08" db="EMBL/GenBank/DDBJ databases">
        <authorList>
            <person name="Seilhamer J.J."/>
        </authorList>
    </citation>
    <scope>NUCLEOTIDE SEQUENCE [LARGE SCALE GENOMIC DNA]</scope>
    <source>
        <strain evidence="1">SA1</strain>
        <plasmid evidence="1">pSA1</plasmid>
    </source>
</reference>
<dbReference type="Pfam" id="PF13714">
    <property type="entry name" value="PEP_mutase"/>
    <property type="match status" value="1"/>
</dbReference>
<dbReference type="eggNOG" id="COG2513">
    <property type="taxonomic scope" value="Bacteria"/>
</dbReference>
<evidence type="ECO:0000313" key="2">
    <source>
        <dbReference type="EMBL" id="EZP80520.1"/>
    </source>
</evidence>
<accession>A0A031JU79</accession>
<dbReference type="GO" id="GO:0016833">
    <property type="term" value="F:oxo-acid-lyase activity"/>
    <property type="evidence" value="ECO:0007669"/>
    <property type="project" value="UniProtKB-ARBA"/>
</dbReference>
<dbReference type="InterPro" id="IPR040442">
    <property type="entry name" value="Pyrv_kinase-like_dom_sf"/>
</dbReference>
<dbReference type="AlphaFoldDB" id="A0A031JU79"/>
<dbReference type="InterPro" id="IPR015813">
    <property type="entry name" value="Pyrv/PenolPyrv_kinase-like_dom"/>
</dbReference>
<dbReference type="Gene3D" id="3.20.20.60">
    <property type="entry name" value="Phosphoenolpyruvate-binding domains"/>
    <property type="match status" value="1"/>
</dbReference>
<dbReference type="RefSeq" id="WP_051586934.1">
    <property type="nucleotide sequence ID" value="NZ_CP017076.1"/>
</dbReference>
<dbReference type="EMBL" id="JFYZ01000016">
    <property type="protein sequence ID" value="EZP80520.1"/>
    <property type="molecule type" value="Genomic_DNA"/>
</dbReference>
<dbReference type="EMBL" id="CP017076">
    <property type="protein sequence ID" value="AOR79529.1"/>
    <property type="molecule type" value="Genomic_DNA"/>
</dbReference>
<protein>
    <submittedName>
        <fullName evidence="2">Ankyrin</fullName>
    </submittedName>
    <submittedName>
        <fullName evidence="1">Carboxyvinyl-carboxyphosphonate phosphorylmutase</fullName>
    </submittedName>
</protein>
<keyword evidence="1" id="KW-0614">Plasmid</keyword>
<reference evidence="4" key="3">
    <citation type="journal article" date="2017" name="J. Biotechnol.">
        <title>Complete genome sequence of Novosphingobium resinovorum SA1, a versatile xenobiotic-degrading bacterium capable of utilizing sulfanilic acid.</title>
        <authorList>
            <person name="Hegedus B."/>
            <person name="Kos P.B."/>
            <person name="Balint B."/>
            <person name="Maroti G."/>
            <person name="Gan H.M."/>
            <person name="Perei K."/>
            <person name="Rakhely G."/>
        </authorList>
    </citation>
    <scope>NUCLEOTIDE SEQUENCE [LARGE SCALE GENOMIC DNA]</scope>
    <source>
        <strain evidence="4">SA1</strain>
    </source>
</reference>
<dbReference type="PANTHER" id="PTHR42905">
    <property type="entry name" value="PHOSPHOENOLPYRUVATE CARBOXYLASE"/>
    <property type="match status" value="1"/>
</dbReference>
<dbReference type="SUPFAM" id="SSF51621">
    <property type="entry name" value="Phosphoenolpyruvate/pyruvate domain"/>
    <property type="match status" value="1"/>
</dbReference>
<dbReference type="PATRIC" id="fig|158500.4.peg.3350"/>
<evidence type="ECO:0000313" key="3">
    <source>
        <dbReference type="Proteomes" id="UP000024329"/>
    </source>
</evidence>
<name>A0A031JU79_9SPHN</name>
<evidence type="ECO:0000313" key="1">
    <source>
        <dbReference type="EMBL" id="AOR79529.1"/>
    </source>
</evidence>
<reference evidence="2 3" key="1">
    <citation type="submission" date="2014-03" db="EMBL/GenBank/DDBJ databases">
        <title>Whole genome sequence of Novosphingobium resinovorum KF1.</title>
        <authorList>
            <person name="Gan H.M."/>
            <person name="Gan H.Y."/>
            <person name="Chew T.H."/>
            <person name="Savka M.A."/>
        </authorList>
    </citation>
    <scope>NUCLEOTIDE SEQUENCE [LARGE SCALE GENOMIC DNA]</scope>
    <source>
        <strain evidence="2 3">KF1</strain>
    </source>
</reference>
<proteinExistence type="predicted"/>
<organism evidence="2 3">
    <name type="scientific">Novosphingobium resinovorum</name>
    <dbReference type="NCBI Taxonomy" id="158500"/>
    <lineage>
        <taxon>Bacteria</taxon>
        <taxon>Pseudomonadati</taxon>
        <taxon>Pseudomonadota</taxon>
        <taxon>Alphaproteobacteria</taxon>
        <taxon>Sphingomonadales</taxon>
        <taxon>Sphingomonadaceae</taxon>
        <taxon>Novosphingobium</taxon>
    </lineage>
</organism>
<dbReference type="CDD" id="cd00377">
    <property type="entry name" value="ICL_PEPM"/>
    <property type="match status" value="1"/>
</dbReference>
<dbReference type="Proteomes" id="UP000094626">
    <property type="component" value="Plasmid pSA1"/>
</dbReference>
<gene>
    <name evidence="1" type="ORF">BES08_22240</name>
    <name evidence="2" type="ORF">BV97_03287</name>
</gene>
<dbReference type="InterPro" id="IPR039556">
    <property type="entry name" value="ICL/PEPM"/>
</dbReference>
<sequence length="296" mass="31616">MTRHEFKLRLSSPNGADKRAVLLPGVANPLAARVAQDLGYEALYVTGAGVANTELGLPDIGILGLSDMAQAVERIAAVVDLPLVVDADTGYGNSVSCYHAVRRLEAAGAAVIQIEDQVFPKRCGHFEGKDVAPAAEMIGKIKAAVDARRDENTLIMARTDAKAVEGYEAAIERASRYAEAGADILFVEALTTETELRDAPGRNPGLPHLVNVVHGGKTPPFPASEFEAMGYGLVLYANAALQASVLAMQQVLGALRDDGSLQNVGDRLADFVQRQKVVRTAEWDAMRLHYEGDVKP</sequence>
<evidence type="ECO:0000313" key="4">
    <source>
        <dbReference type="Proteomes" id="UP000094626"/>
    </source>
</evidence>
<keyword evidence="4" id="KW-1185">Reference proteome</keyword>
<geneLocation type="plasmid" evidence="1 4">
    <name>pSA1</name>
</geneLocation>